<evidence type="ECO:0000256" key="5">
    <source>
        <dbReference type="ARBA" id="ARBA00022723"/>
    </source>
</evidence>
<feature type="binding site" evidence="11">
    <location>
        <position position="367"/>
    </location>
    <ligand>
        <name>thiamine diphosphate</name>
        <dbReference type="ChEBI" id="CHEBI:58937"/>
    </ligand>
</feature>
<comment type="caution">
    <text evidence="13">The sequence shown here is derived from an EMBL/GenBank/DDBJ whole genome shotgun (WGS) entry which is preliminary data.</text>
</comment>
<evidence type="ECO:0000313" key="13">
    <source>
        <dbReference type="EMBL" id="NMD98645.1"/>
    </source>
</evidence>
<feature type="binding site" evidence="11">
    <location>
        <position position="175"/>
    </location>
    <ligand>
        <name>thiamine diphosphate</name>
        <dbReference type="ChEBI" id="CHEBI:58937"/>
    </ligand>
</feature>
<feature type="binding site" evidence="11">
    <location>
        <begin position="147"/>
        <end position="148"/>
    </location>
    <ligand>
        <name>thiamine diphosphate</name>
        <dbReference type="ChEBI" id="CHEBI:58937"/>
    </ligand>
</feature>
<dbReference type="InterPro" id="IPR020826">
    <property type="entry name" value="Transketolase_BS"/>
</dbReference>
<comment type="catalytic activity">
    <reaction evidence="11">
        <text>D-glyceraldehyde 3-phosphate + pyruvate + H(+) = 1-deoxy-D-xylulose 5-phosphate + CO2</text>
        <dbReference type="Rhea" id="RHEA:12605"/>
        <dbReference type="ChEBI" id="CHEBI:15361"/>
        <dbReference type="ChEBI" id="CHEBI:15378"/>
        <dbReference type="ChEBI" id="CHEBI:16526"/>
        <dbReference type="ChEBI" id="CHEBI:57792"/>
        <dbReference type="ChEBI" id="CHEBI:59776"/>
        <dbReference type="EC" id="2.2.1.7"/>
    </reaction>
</comment>
<comment type="cofactor">
    <cofactor evidence="11">
        <name>thiamine diphosphate</name>
        <dbReference type="ChEBI" id="CHEBI:58937"/>
    </cofactor>
    <text evidence="11">Binds 1 thiamine pyrophosphate per subunit.</text>
</comment>
<comment type="cofactor">
    <cofactor evidence="11">
        <name>Mg(2+)</name>
        <dbReference type="ChEBI" id="CHEBI:18420"/>
    </cofactor>
    <text evidence="11">Binds 1 Mg(2+) ion per subunit.</text>
</comment>
<evidence type="ECO:0000259" key="12">
    <source>
        <dbReference type="SMART" id="SM00861"/>
    </source>
</evidence>
<evidence type="ECO:0000256" key="6">
    <source>
        <dbReference type="ARBA" id="ARBA00022842"/>
    </source>
</evidence>
<dbReference type="PANTHER" id="PTHR43322:SF5">
    <property type="entry name" value="1-DEOXY-D-XYLULOSE-5-PHOSPHATE SYNTHASE, CHLOROPLASTIC"/>
    <property type="match status" value="1"/>
</dbReference>
<proteinExistence type="inferred from homology"/>
<evidence type="ECO:0000313" key="14">
    <source>
        <dbReference type="Proteomes" id="UP000543804"/>
    </source>
</evidence>
<feature type="binding site" evidence="11">
    <location>
        <position position="286"/>
    </location>
    <ligand>
        <name>thiamine diphosphate</name>
        <dbReference type="ChEBI" id="CHEBI:58937"/>
    </ligand>
</feature>
<keyword evidence="8 11" id="KW-0786">Thiamine pyrophosphate</keyword>
<dbReference type="CDD" id="cd07033">
    <property type="entry name" value="TPP_PYR_DXS_TK_like"/>
    <property type="match status" value="1"/>
</dbReference>
<evidence type="ECO:0000256" key="9">
    <source>
        <dbReference type="ARBA" id="ARBA00023229"/>
    </source>
</evidence>
<feature type="binding site" evidence="11">
    <location>
        <position position="146"/>
    </location>
    <ligand>
        <name>Mg(2+)</name>
        <dbReference type="ChEBI" id="CHEBI:18420"/>
    </ligand>
</feature>
<dbReference type="RefSeq" id="WP_170077266.1">
    <property type="nucleotide sequence ID" value="NZ_JABAFA010000008.1"/>
</dbReference>
<gene>
    <name evidence="11" type="primary">dxs</name>
    <name evidence="13" type="ORF">HF878_03990</name>
</gene>
<organism evidence="13 14">
    <name type="scientific">Selenomonas bovis</name>
    <dbReference type="NCBI Taxonomy" id="416586"/>
    <lineage>
        <taxon>Bacteria</taxon>
        <taxon>Bacillati</taxon>
        <taxon>Bacillota</taxon>
        <taxon>Negativicutes</taxon>
        <taxon>Selenomonadales</taxon>
        <taxon>Selenomonadaceae</taxon>
        <taxon>Selenomonas</taxon>
    </lineage>
</organism>
<dbReference type="CDD" id="cd02007">
    <property type="entry name" value="TPP_DXS"/>
    <property type="match status" value="1"/>
</dbReference>
<dbReference type="GO" id="GO:0016114">
    <property type="term" value="P:terpenoid biosynthetic process"/>
    <property type="evidence" value="ECO:0007669"/>
    <property type="project" value="UniProtKB-UniRule"/>
</dbReference>
<keyword evidence="7 11" id="KW-0784">Thiamine biosynthesis</keyword>
<dbReference type="InterPro" id="IPR049557">
    <property type="entry name" value="Transketolase_CS"/>
</dbReference>
<evidence type="ECO:0000256" key="2">
    <source>
        <dbReference type="ARBA" id="ARBA00011081"/>
    </source>
</evidence>
<dbReference type="UniPathway" id="UPA00064">
    <property type="reaction ID" value="UER00091"/>
</dbReference>
<dbReference type="Proteomes" id="UP000543804">
    <property type="component" value="Unassembled WGS sequence"/>
</dbReference>
<dbReference type="GO" id="GO:0019288">
    <property type="term" value="P:isopentenyl diphosphate biosynthetic process, methylerythritol 4-phosphate pathway"/>
    <property type="evidence" value="ECO:0007669"/>
    <property type="project" value="TreeGrafter"/>
</dbReference>
<dbReference type="NCBIfam" id="TIGR00204">
    <property type="entry name" value="dxs"/>
    <property type="match status" value="1"/>
</dbReference>
<dbReference type="NCBIfam" id="NF003933">
    <property type="entry name" value="PRK05444.2-2"/>
    <property type="match status" value="1"/>
</dbReference>
<dbReference type="HAMAP" id="MF_00315">
    <property type="entry name" value="DXP_synth"/>
    <property type="match status" value="1"/>
</dbReference>
<feature type="binding site" evidence="11">
    <location>
        <position position="175"/>
    </location>
    <ligand>
        <name>Mg(2+)</name>
        <dbReference type="ChEBI" id="CHEBI:18420"/>
    </ligand>
</feature>
<dbReference type="GO" id="GO:0008661">
    <property type="term" value="F:1-deoxy-D-xylulose-5-phosphate synthase activity"/>
    <property type="evidence" value="ECO:0007669"/>
    <property type="project" value="UniProtKB-UniRule"/>
</dbReference>
<dbReference type="PROSITE" id="PS00801">
    <property type="entry name" value="TRANSKETOLASE_1"/>
    <property type="match status" value="1"/>
</dbReference>
<dbReference type="SUPFAM" id="SSF52922">
    <property type="entry name" value="TK C-terminal domain-like"/>
    <property type="match status" value="1"/>
</dbReference>
<dbReference type="Pfam" id="PF13292">
    <property type="entry name" value="DXP_synthase_N"/>
    <property type="match status" value="1"/>
</dbReference>
<dbReference type="FunFam" id="3.40.50.970:FF:000005">
    <property type="entry name" value="1-deoxy-D-xylulose-5-phosphate synthase"/>
    <property type="match status" value="1"/>
</dbReference>
<dbReference type="EC" id="2.2.1.7" evidence="11"/>
<dbReference type="AlphaFoldDB" id="A0A848B9M0"/>
<dbReference type="InterPro" id="IPR033248">
    <property type="entry name" value="Transketolase_C"/>
</dbReference>
<accession>A0A848B9M0</accession>
<dbReference type="Gene3D" id="3.40.50.920">
    <property type="match status" value="1"/>
</dbReference>
<evidence type="ECO:0000256" key="10">
    <source>
        <dbReference type="ARBA" id="ARBA00055605"/>
    </source>
</evidence>
<evidence type="ECO:0000256" key="11">
    <source>
        <dbReference type="HAMAP-Rule" id="MF_00315"/>
    </source>
</evidence>
<dbReference type="GO" id="GO:0005829">
    <property type="term" value="C:cytosol"/>
    <property type="evidence" value="ECO:0007669"/>
    <property type="project" value="TreeGrafter"/>
</dbReference>
<evidence type="ECO:0000256" key="1">
    <source>
        <dbReference type="ARBA" id="ARBA00004980"/>
    </source>
</evidence>
<dbReference type="InterPro" id="IPR005477">
    <property type="entry name" value="Dxylulose-5-P_synthase"/>
</dbReference>
<reference evidence="13 14" key="1">
    <citation type="submission" date="2020-04" db="EMBL/GenBank/DDBJ databases">
        <authorList>
            <person name="Hitch T.C.A."/>
            <person name="Wylensek D."/>
            <person name="Clavel T."/>
        </authorList>
    </citation>
    <scope>NUCLEOTIDE SEQUENCE [LARGE SCALE GENOMIC DNA]</scope>
    <source>
        <strain evidence="13 14">PG-130-P53-12</strain>
    </source>
</reference>
<dbReference type="GO" id="GO:0009228">
    <property type="term" value="P:thiamine biosynthetic process"/>
    <property type="evidence" value="ECO:0007669"/>
    <property type="project" value="UniProtKB-UniRule"/>
</dbReference>
<feature type="domain" description="Transketolase-like pyrimidine-binding" evidence="12">
    <location>
        <begin position="316"/>
        <end position="480"/>
    </location>
</feature>
<dbReference type="FunFam" id="3.40.50.920:FF:000002">
    <property type="entry name" value="1-deoxy-D-xylulose-5-phosphate synthase"/>
    <property type="match status" value="1"/>
</dbReference>
<evidence type="ECO:0000256" key="4">
    <source>
        <dbReference type="ARBA" id="ARBA00022679"/>
    </source>
</evidence>
<keyword evidence="6 11" id="KW-0460">Magnesium</keyword>
<keyword evidence="14" id="KW-1185">Reference proteome</keyword>
<protein>
    <recommendedName>
        <fullName evidence="11">1-deoxy-D-xylulose-5-phosphate synthase</fullName>
        <ecNumber evidence="11">2.2.1.7</ecNumber>
    </recommendedName>
    <alternativeName>
        <fullName evidence="11">1-deoxyxylulose-5-phosphate synthase</fullName>
        <shortName evidence="11">DXP synthase</shortName>
        <shortName evidence="11">DXPS</shortName>
    </alternativeName>
</protein>
<evidence type="ECO:0000256" key="3">
    <source>
        <dbReference type="ARBA" id="ARBA00011738"/>
    </source>
</evidence>
<keyword evidence="5 11" id="KW-0479">Metal-binding</keyword>
<comment type="similarity">
    <text evidence="2 11">Belongs to the transketolase family. DXPS subfamily.</text>
</comment>
<dbReference type="InterPro" id="IPR009014">
    <property type="entry name" value="Transketo_C/PFOR_II"/>
</dbReference>
<dbReference type="InterPro" id="IPR005475">
    <property type="entry name" value="Transketolase-like_Pyr-bd"/>
</dbReference>
<dbReference type="InterPro" id="IPR029061">
    <property type="entry name" value="THDP-binding"/>
</dbReference>
<comment type="pathway">
    <text evidence="1 11">Metabolic intermediate biosynthesis; 1-deoxy-D-xylulose 5-phosphate biosynthesis; 1-deoxy-D-xylulose 5-phosphate from D-glyceraldehyde 3-phosphate and pyruvate: step 1/1.</text>
</comment>
<dbReference type="SUPFAM" id="SSF52518">
    <property type="entry name" value="Thiamin diphosphate-binding fold (THDP-binding)"/>
    <property type="match status" value="2"/>
</dbReference>
<feature type="binding site" evidence="11">
    <location>
        <begin position="115"/>
        <end position="117"/>
    </location>
    <ligand>
        <name>thiamine diphosphate</name>
        <dbReference type="ChEBI" id="CHEBI:58937"/>
    </ligand>
</feature>
<name>A0A848B9M0_9FIRM</name>
<dbReference type="Pfam" id="PF02779">
    <property type="entry name" value="Transket_pyr"/>
    <property type="match status" value="1"/>
</dbReference>
<evidence type="ECO:0000256" key="7">
    <source>
        <dbReference type="ARBA" id="ARBA00022977"/>
    </source>
</evidence>
<comment type="function">
    <text evidence="10 11">Catalyzes the acyloin condensation reaction between C atoms 2 and 3 of pyruvate and glyceraldehyde 3-phosphate to yield 1-deoxy-D-xylulose-5-phosphate (DXP).</text>
</comment>
<comment type="subunit">
    <text evidence="3 11">Homodimer.</text>
</comment>
<evidence type="ECO:0000256" key="8">
    <source>
        <dbReference type="ARBA" id="ARBA00023052"/>
    </source>
</evidence>
<keyword evidence="4 11" id="KW-0808">Transferase</keyword>
<dbReference type="SMART" id="SM00861">
    <property type="entry name" value="Transket_pyr"/>
    <property type="match status" value="1"/>
</dbReference>
<dbReference type="GO" id="GO:0030976">
    <property type="term" value="F:thiamine pyrophosphate binding"/>
    <property type="evidence" value="ECO:0007669"/>
    <property type="project" value="UniProtKB-UniRule"/>
</dbReference>
<sequence length="628" mass="67729">MTQILQELKTPQDVRKLTVRDLETLAAEVRSFMIKHVSKTGGHLAPSLGTVELTLALYHVFNFPTDKLVWDVGHQAYTHKILTGRRDRFATLRTKGGITGFPNRFESPYDAFGVGHASTAISAALGMALARDLDGKKNAVIAVLGDGALTGGEAFEGLNSAGDLGRNLIVILNDNGRSIDENVGAMSEYLSKLRLMPQYNRAKRDVEHLLKSIPHIGGKVYRTASAIKDGVRTALVPGGLFEEMGFRYLGPLDGHNLPLLVETLSQVRQMRGPILLHVHTKKGKGYLPAEQAPEKFHGIGCFDVKTGECPKKQGAPTYTAVFSEALQQLAAADQGIVAITAAMPSGTGLKAFGERFPDRCFDVGIAEEHAVTLAAGLAAAGKKPVVALYSTFAQRAYDQILHDVCLQKLPVVLALDRAGLVGQDGPTHHGVFDYSYLRPLPNMTVMAPKDEAELRDMLATALSLGTPVVLRYPRGRGVGVPLREGFSPLTVGRAEILRAQGSVALLAVGSMVPAAEQAAEQLEADGISARVANMRFIKPLDAELLLRWAHDEEVRVFVTIEENMLAGGFGSAVLETLADENALLPILRLGIGDTFVEQGTREELLALCGLTPQQIAARVEEFWKGLDD</sequence>
<dbReference type="Gene3D" id="3.40.50.970">
    <property type="match status" value="2"/>
</dbReference>
<dbReference type="GO" id="GO:0000287">
    <property type="term" value="F:magnesium ion binding"/>
    <property type="evidence" value="ECO:0007669"/>
    <property type="project" value="UniProtKB-UniRule"/>
</dbReference>
<dbReference type="Pfam" id="PF02780">
    <property type="entry name" value="Transketolase_C"/>
    <property type="match status" value="1"/>
</dbReference>
<keyword evidence="9 11" id="KW-0414">Isoprene biosynthesis</keyword>
<dbReference type="EMBL" id="JABAFA010000008">
    <property type="protein sequence ID" value="NMD98645.1"/>
    <property type="molecule type" value="Genomic_DNA"/>
</dbReference>
<dbReference type="PANTHER" id="PTHR43322">
    <property type="entry name" value="1-D-DEOXYXYLULOSE 5-PHOSPHATE SYNTHASE-RELATED"/>
    <property type="match status" value="1"/>
</dbReference>
<dbReference type="PROSITE" id="PS00802">
    <property type="entry name" value="TRANSKETOLASE_2"/>
    <property type="match status" value="1"/>
</dbReference>
<feature type="binding site" evidence="11">
    <location>
        <position position="74"/>
    </location>
    <ligand>
        <name>thiamine diphosphate</name>
        <dbReference type="ChEBI" id="CHEBI:58937"/>
    </ligand>
</feature>